<evidence type="ECO:0000313" key="16">
    <source>
        <dbReference type="EMBL" id="SFC82374.1"/>
    </source>
</evidence>
<dbReference type="GO" id="GO:0015344">
    <property type="term" value="F:siderophore uptake transmembrane transporter activity"/>
    <property type="evidence" value="ECO:0007669"/>
    <property type="project" value="TreeGrafter"/>
</dbReference>
<evidence type="ECO:0000256" key="9">
    <source>
        <dbReference type="ARBA" id="ARBA00023237"/>
    </source>
</evidence>
<dbReference type="InterPro" id="IPR000531">
    <property type="entry name" value="Beta-barrel_TonB"/>
</dbReference>
<dbReference type="Gene3D" id="2.170.130.10">
    <property type="entry name" value="TonB-dependent receptor, plug domain"/>
    <property type="match status" value="1"/>
</dbReference>
<evidence type="ECO:0000256" key="1">
    <source>
        <dbReference type="ARBA" id="ARBA00004571"/>
    </source>
</evidence>
<dbReference type="Pfam" id="PF07715">
    <property type="entry name" value="Plug"/>
    <property type="match status" value="1"/>
</dbReference>
<dbReference type="GO" id="GO:0044718">
    <property type="term" value="P:siderophore transmembrane transport"/>
    <property type="evidence" value="ECO:0007669"/>
    <property type="project" value="TreeGrafter"/>
</dbReference>
<feature type="signal peptide" evidence="13">
    <location>
        <begin position="1"/>
        <end position="22"/>
    </location>
</feature>
<keyword evidence="6 11" id="KW-0798">TonB box</keyword>
<dbReference type="Proteomes" id="UP000199439">
    <property type="component" value="Unassembled WGS sequence"/>
</dbReference>
<feature type="region of interest" description="Disordered" evidence="12">
    <location>
        <begin position="1043"/>
        <end position="1082"/>
    </location>
</feature>
<evidence type="ECO:0000256" key="6">
    <source>
        <dbReference type="ARBA" id="ARBA00023077"/>
    </source>
</evidence>
<dbReference type="SUPFAM" id="SSF49464">
    <property type="entry name" value="Carboxypeptidase regulatory domain-like"/>
    <property type="match status" value="1"/>
</dbReference>
<dbReference type="Pfam" id="PF00593">
    <property type="entry name" value="TonB_dep_Rec_b-barrel"/>
    <property type="match status" value="1"/>
</dbReference>
<dbReference type="PROSITE" id="PS52016">
    <property type="entry name" value="TONB_DEPENDENT_REC_3"/>
    <property type="match status" value="1"/>
</dbReference>
<dbReference type="InterPro" id="IPR008969">
    <property type="entry name" value="CarboxyPept-like_regulatory"/>
</dbReference>
<dbReference type="AlphaFoldDB" id="A0A1I1MAH7"/>
<feature type="compositionally biased region" description="Polar residues" evidence="12">
    <location>
        <begin position="1063"/>
        <end position="1082"/>
    </location>
</feature>
<dbReference type="STRING" id="870482.SAMN04487987_101137"/>
<evidence type="ECO:0000256" key="5">
    <source>
        <dbReference type="ARBA" id="ARBA00022729"/>
    </source>
</evidence>
<keyword evidence="2 10" id="KW-0813">Transport</keyword>
<feature type="domain" description="TonB-dependent receptor-like beta-barrel" evidence="14">
    <location>
        <begin position="450"/>
        <end position="909"/>
    </location>
</feature>
<feature type="compositionally biased region" description="Low complexity" evidence="12">
    <location>
        <begin position="1045"/>
        <end position="1058"/>
    </location>
</feature>
<reference evidence="17" key="1">
    <citation type="submission" date="2016-10" db="EMBL/GenBank/DDBJ databases">
        <authorList>
            <person name="Varghese N."/>
            <person name="Submissions S."/>
        </authorList>
    </citation>
    <scope>NUCLEOTIDE SEQUENCE [LARGE SCALE GENOMIC DNA]</scope>
    <source>
        <strain evidence="17">DSM 25730</strain>
    </source>
</reference>
<evidence type="ECO:0000256" key="11">
    <source>
        <dbReference type="RuleBase" id="RU003357"/>
    </source>
</evidence>
<organism evidence="16 17">
    <name type="scientific">Algibacter pectinivorans</name>
    <dbReference type="NCBI Taxonomy" id="870482"/>
    <lineage>
        <taxon>Bacteria</taxon>
        <taxon>Pseudomonadati</taxon>
        <taxon>Bacteroidota</taxon>
        <taxon>Flavobacteriia</taxon>
        <taxon>Flavobacteriales</taxon>
        <taxon>Flavobacteriaceae</taxon>
        <taxon>Algibacter</taxon>
    </lineage>
</organism>
<dbReference type="InterPro" id="IPR037066">
    <property type="entry name" value="Plug_dom_sf"/>
</dbReference>
<keyword evidence="3 10" id="KW-1134">Transmembrane beta strand</keyword>
<dbReference type="PANTHER" id="PTHR30069:SF29">
    <property type="entry name" value="HEMOGLOBIN AND HEMOGLOBIN-HAPTOGLOBIN-BINDING PROTEIN 1-RELATED"/>
    <property type="match status" value="1"/>
</dbReference>
<dbReference type="GO" id="GO:0009279">
    <property type="term" value="C:cell outer membrane"/>
    <property type="evidence" value="ECO:0007669"/>
    <property type="project" value="UniProtKB-SubCell"/>
</dbReference>
<dbReference type="InterPro" id="IPR036942">
    <property type="entry name" value="Beta-barrel_TonB_sf"/>
</dbReference>
<dbReference type="InterPro" id="IPR023996">
    <property type="entry name" value="TonB-dep_OMP_SusC/RagA"/>
</dbReference>
<keyword evidence="4 10" id="KW-0812">Transmembrane</keyword>
<dbReference type="SUPFAM" id="SSF56935">
    <property type="entry name" value="Porins"/>
    <property type="match status" value="1"/>
</dbReference>
<keyword evidence="9 10" id="KW-0998">Cell outer membrane</keyword>
<keyword evidence="17" id="KW-1185">Reference proteome</keyword>
<dbReference type="Gene3D" id="2.40.170.20">
    <property type="entry name" value="TonB-dependent receptor, beta-barrel domain"/>
    <property type="match status" value="1"/>
</dbReference>
<dbReference type="InterPro" id="IPR012910">
    <property type="entry name" value="Plug_dom"/>
</dbReference>
<sequence>MKTKFSGILTLLLAFVVQLTFAQEKTISGTVSDASGLPLPGATVLVKGTSSGTSSDFDGNYSITARQGSTLVFSFVGYTTKEVAIGASNTVNVTLQEDAESLEEVVVTAFGSDRNAKETVYANQTVKSDDLLSVPSKNALEALRGKTAGVNLSTASGSVGSSTRIVLRGAGSLTGNNNALIVIDGVAIDNTSTSGGAGSSTTGYSDFGNRFNDVNPDDIESVTILKGPSATSLYGSRGASGVVLITTKTGKGKKMQVNYNGSTSMETAIVSLQRQSKFGQGYDNLHLDSGENWSWGPALDGVVRPWTSPIDSDGDGALEALIRPYSAVQDQLQDFFNTGYTITNNINLSGSTEGFTYYASYGNTDQTGTLDNTSYNRNNITFNASAKLSDRLKSDFKVSYANVKQNTAQEGSRAFEGNNAYAMAVQSPVNIPLSELRDYKSPFHDINGYWGSYSSVNPYYILNEYGNEADIDNVLANASLTYSFLDNLSVTGRFGGNIVNTQTDIWTPTFSPAEQIVWTDNLEQAARDTKHSSLGEYINTNRKVENLDATVMFNYNTEFSDNLTLTAAAGYNFFQRKSQRLTGSTVGGLVVPDVYNLANSTQQANSSMYRDKYRIYGVLANATIGYKDAAFLEFSARNDWSSTLPTENNSFLYGAVGASVILTDLFDIKNDVLNYAKLRGSYGTSGKDADLYLLNSYFVGNPSIIDLGDFALNFPKDGVPGFTIGNRIGNPGLKPELTTTYEVGTDLGFFKNKISVGYTYYHSIHDDQLVTISLPRSTGYTQTVSNIGRMENKGHELSLTLKPIKGLVDGLDVEFFGTYSKNENEVIRITDDIDELNIGTFGFAAGTTVSIVAKEGLPFGTFKGNDFKYNDQGQVIVNADGFPEYPADDVYLGNNQADYLLNFGANISYKGFGFRILFDKKEGGLFASQTKYNTNFNGTNVNTTVYNREPFIFPNSVVDNGDGTFSENTTQITEQAYFTDYDAPVSTQLIDASFLKLREVEFSYTFSKDLLKNTFFTNARISLFGKNLKFWLPDENKYADPEVNGISTSSSGSVSTTGNGQGIETTQTPASSSLGLNLQLSF</sequence>
<dbReference type="InterPro" id="IPR039426">
    <property type="entry name" value="TonB-dep_rcpt-like"/>
</dbReference>
<name>A0A1I1MAH7_9FLAO</name>
<evidence type="ECO:0000256" key="7">
    <source>
        <dbReference type="ARBA" id="ARBA00023136"/>
    </source>
</evidence>
<dbReference type="RefSeq" id="WP_092847771.1">
    <property type="nucleotide sequence ID" value="NZ_FOMI01000001.1"/>
</dbReference>
<dbReference type="OrthoDB" id="9768177at2"/>
<dbReference type="PANTHER" id="PTHR30069">
    <property type="entry name" value="TONB-DEPENDENT OUTER MEMBRANE RECEPTOR"/>
    <property type="match status" value="1"/>
</dbReference>
<dbReference type="Gene3D" id="2.60.40.1120">
    <property type="entry name" value="Carboxypeptidase-like, regulatory domain"/>
    <property type="match status" value="1"/>
</dbReference>
<protein>
    <submittedName>
        <fullName evidence="16">TonB-linked outer membrane protein, SusC/RagA family</fullName>
    </submittedName>
</protein>
<comment type="subcellular location">
    <subcellularLocation>
        <location evidence="1 10">Cell outer membrane</location>
        <topology evidence="1 10">Multi-pass membrane protein</topology>
    </subcellularLocation>
</comment>
<comment type="similarity">
    <text evidence="10 11">Belongs to the TonB-dependent receptor family.</text>
</comment>
<evidence type="ECO:0000256" key="2">
    <source>
        <dbReference type="ARBA" id="ARBA00022448"/>
    </source>
</evidence>
<evidence type="ECO:0000259" key="15">
    <source>
        <dbReference type="Pfam" id="PF07715"/>
    </source>
</evidence>
<feature type="domain" description="TonB-dependent receptor plug" evidence="15">
    <location>
        <begin position="117"/>
        <end position="242"/>
    </location>
</feature>
<evidence type="ECO:0000256" key="13">
    <source>
        <dbReference type="SAM" id="SignalP"/>
    </source>
</evidence>
<dbReference type="Pfam" id="PF13715">
    <property type="entry name" value="CarbopepD_reg_2"/>
    <property type="match status" value="1"/>
</dbReference>
<gene>
    <name evidence="16" type="ORF">SAMN04487987_101137</name>
</gene>
<evidence type="ECO:0000256" key="4">
    <source>
        <dbReference type="ARBA" id="ARBA00022692"/>
    </source>
</evidence>
<dbReference type="EMBL" id="FOMI01000001">
    <property type="protein sequence ID" value="SFC82374.1"/>
    <property type="molecule type" value="Genomic_DNA"/>
</dbReference>
<evidence type="ECO:0000256" key="8">
    <source>
        <dbReference type="ARBA" id="ARBA00023170"/>
    </source>
</evidence>
<evidence type="ECO:0000313" key="17">
    <source>
        <dbReference type="Proteomes" id="UP000199439"/>
    </source>
</evidence>
<proteinExistence type="inferred from homology"/>
<evidence type="ECO:0000259" key="14">
    <source>
        <dbReference type="Pfam" id="PF00593"/>
    </source>
</evidence>
<accession>A0A1I1MAH7</accession>
<keyword evidence="8" id="KW-0675">Receptor</keyword>
<dbReference type="InterPro" id="IPR023997">
    <property type="entry name" value="TonB-dep_OMP_SusC/RagA_CS"/>
</dbReference>
<dbReference type="FunFam" id="2.60.40.1120:FF:000003">
    <property type="entry name" value="Outer membrane protein Omp121"/>
    <property type="match status" value="1"/>
</dbReference>
<dbReference type="NCBIfam" id="TIGR04057">
    <property type="entry name" value="SusC_RagA_signa"/>
    <property type="match status" value="1"/>
</dbReference>
<keyword evidence="7 10" id="KW-0472">Membrane</keyword>
<evidence type="ECO:0000256" key="10">
    <source>
        <dbReference type="PROSITE-ProRule" id="PRU01360"/>
    </source>
</evidence>
<feature type="chain" id="PRO_5011778518" evidence="13">
    <location>
        <begin position="23"/>
        <end position="1082"/>
    </location>
</feature>
<evidence type="ECO:0000256" key="3">
    <source>
        <dbReference type="ARBA" id="ARBA00022452"/>
    </source>
</evidence>
<keyword evidence="5 13" id="KW-0732">Signal</keyword>
<dbReference type="NCBIfam" id="TIGR04056">
    <property type="entry name" value="OMP_RagA_SusC"/>
    <property type="match status" value="1"/>
</dbReference>
<evidence type="ECO:0000256" key="12">
    <source>
        <dbReference type="SAM" id="MobiDB-lite"/>
    </source>
</evidence>